<reference evidence="2 3" key="1">
    <citation type="submission" date="2024-06" db="EMBL/GenBank/DDBJ databases">
        <title>Thioclava kandeliae sp. nov. from a rhizosphere soil sample of Kandelia candel in a mangrove.</title>
        <authorList>
            <person name="Mu T."/>
        </authorList>
    </citation>
    <scope>NUCLEOTIDE SEQUENCE [LARGE SCALE GENOMIC DNA]</scope>
    <source>
        <strain evidence="2 3">CPCC 100088</strain>
    </source>
</reference>
<dbReference type="Proteomes" id="UP001438953">
    <property type="component" value="Unassembled WGS sequence"/>
</dbReference>
<accession>A0ABV1SIX4</accession>
<name>A0ABV1SIX4_9RHOB</name>
<evidence type="ECO:0000313" key="3">
    <source>
        <dbReference type="Proteomes" id="UP001438953"/>
    </source>
</evidence>
<dbReference type="SUPFAM" id="SSF53067">
    <property type="entry name" value="Actin-like ATPase domain"/>
    <property type="match status" value="1"/>
</dbReference>
<dbReference type="EC" id="2.3.1.234" evidence="2"/>
<dbReference type="EMBL" id="JAYWLC010000010">
    <property type="protein sequence ID" value="MER5172700.1"/>
    <property type="molecule type" value="Genomic_DNA"/>
</dbReference>
<organism evidence="2 3">
    <name type="scientific">Thioclava kandeliae</name>
    <dbReference type="NCBI Taxonomy" id="3070818"/>
    <lineage>
        <taxon>Bacteria</taxon>
        <taxon>Pseudomonadati</taxon>
        <taxon>Pseudomonadota</taxon>
        <taxon>Alphaproteobacteria</taxon>
        <taxon>Rhodobacterales</taxon>
        <taxon>Paracoccaceae</taxon>
        <taxon>Thioclava</taxon>
    </lineage>
</organism>
<keyword evidence="2" id="KW-0012">Acyltransferase</keyword>
<dbReference type="InterPro" id="IPR000905">
    <property type="entry name" value="Gcp-like_dom"/>
</dbReference>
<gene>
    <name evidence="2" type="primary">tsaB</name>
    <name evidence="2" type="ORF">VSX56_13040</name>
</gene>
<keyword evidence="3" id="KW-1185">Reference proteome</keyword>
<sequence length="225" mass="23674">MQAEPLILSFDTSAAHCAAALLRGDTLLAARTEEMSRGQAERLMPIMQEMMSDQGVSWADLDAIGVGIGPGNFTGIRISVSAARGLALARKIPAIGVSNFEILREGQSAGREIVSVAAPRDQVYLQLFDQGAPAAKPVHFDPEAPDTALTVLGAQRVIGAQAERIASLLGIAQALPCEMAKVPERIARIAARKLATQTDHARPAPLYIRAADAAPPSDAPPVILD</sequence>
<dbReference type="InterPro" id="IPR022496">
    <property type="entry name" value="T6A_TsaB"/>
</dbReference>
<dbReference type="PANTHER" id="PTHR11735:SF11">
    <property type="entry name" value="TRNA THREONYLCARBAMOYLADENOSINE BIOSYNTHESIS PROTEIN TSAB"/>
    <property type="match status" value="1"/>
</dbReference>
<dbReference type="Gene3D" id="3.30.420.40">
    <property type="match status" value="2"/>
</dbReference>
<dbReference type="Pfam" id="PF00814">
    <property type="entry name" value="TsaD"/>
    <property type="match status" value="1"/>
</dbReference>
<protein>
    <submittedName>
        <fullName evidence="2">tRNA (Adenosine(37)-N6)-threonylcarbamoyltransferase complex dimerization subunit type 1 TsaB</fullName>
        <ecNumber evidence="2">2.3.1.234</ecNumber>
    </submittedName>
</protein>
<dbReference type="PANTHER" id="PTHR11735">
    <property type="entry name" value="TRNA N6-ADENOSINE THREONYLCARBAMOYLTRANSFERASE"/>
    <property type="match status" value="1"/>
</dbReference>
<comment type="caution">
    <text evidence="2">The sequence shown here is derived from an EMBL/GenBank/DDBJ whole genome shotgun (WGS) entry which is preliminary data.</text>
</comment>
<dbReference type="RefSeq" id="WP_350937696.1">
    <property type="nucleotide sequence ID" value="NZ_JAYWLC010000010.1"/>
</dbReference>
<feature type="domain" description="Gcp-like" evidence="1">
    <location>
        <begin position="33"/>
        <end position="126"/>
    </location>
</feature>
<keyword evidence="2" id="KW-0808">Transferase</keyword>
<dbReference type="GO" id="GO:0061711">
    <property type="term" value="F:tRNA N(6)-L-threonylcarbamoyladenine synthase activity"/>
    <property type="evidence" value="ECO:0007669"/>
    <property type="project" value="UniProtKB-EC"/>
</dbReference>
<dbReference type="NCBIfam" id="TIGR03725">
    <property type="entry name" value="T6A_YeaZ"/>
    <property type="match status" value="1"/>
</dbReference>
<evidence type="ECO:0000313" key="2">
    <source>
        <dbReference type="EMBL" id="MER5172700.1"/>
    </source>
</evidence>
<proteinExistence type="predicted"/>
<evidence type="ECO:0000259" key="1">
    <source>
        <dbReference type="Pfam" id="PF00814"/>
    </source>
</evidence>
<dbReference type="InterPro" id="IPR043129">
    <property type="entry name" value="ATPase_NBD"/>
</dbReference>